<protein>
    <recommendedName>
        <fullName evidence="5">Sulfotransferase domain-containing protein</fullName>
    </recommendedName>
</protein>
<organism evidence="6 7">
    <name type="scientific">Cyclotella cryptica</name>
    <dbReference type="NCBI Taxonomy" id="29204"/>
    <lineage>
        <taxon>Eukaryota</taxon>
        <taxon>Sar</taxon>
        <taxon>Stramenopiles</taxon>
        <taxon>Ochrophyta</taxon>
        <taxon>Bacillariophyta</taxon>
        <taxon>Coscinodiscophyceae</taxon>
        <taxon>Thalassiosirophycidae</taxon>
        <taxon>Stephanodiscales</taxon>
        <taxon>Stephanodiscaceae</taxon>
        <taxon>Cyclotella</taxon>
    </lineage>
</organism>
<feature type="domain" description="Sulfotransferase" evidence="5">
    <location>
        <begin position="108"/>
        <end position="230"/>
    </location>
</feature>
<dbReference type="Pfam" id="PF00685">
    <property type="entry name" value="Sulfotransfer_1"/>
    <property type="match status" value="2"/>
</dbReference>
<dbReference type="SUPFAM" id="SSF52540">
    <property type="entry name" value="P-loop containing nucleoside triphosphate hydrolases"/>
    <property type="match status" value="2"/>
</dbReference>
<reference evidence="6 7" key="1">
    <citation type="journal article" date="2020" name="G3 (Bethesda)">
        <title>Improved Reference Genome for Cyclotella cryptica CCMP332, a Model for Cell Wall Morphogenesis, Salinity Adaptation, and Lipid Production in Diatoms (Bacillariophyta).</title>
        <authorList>
            <person name="Roberts W.R."/>
            <person name="Downey K.M."/>
            <person name="Ruck E.C."/>
            <person name="Traller J.C."/>
            <person name="Alverson A.J."/>
        </authorList>
    </citation>
    <scope>NUCLEOTIDE SEQUENCE [LARGE SCALE GENOMIC DNA]</scope>
    <source>
        <strain evidence="6 7">CCMP332</strain>
    </source>
</reference>
<dbReference type="PANTHER" id="PTHR10605:SF56">
    <property type="entry name" value="BIFUNCTIONAL HEPARAN SULFATE N-DEACETYLASE_N-SULFOTRANSFERASE"/>
    <property type="match status" value="1"/>
</dbReference>
<dbReference type="Proteomes" id="UP001516023">
    <property type="component" value="Unassembled WGS sequence"/>
</dbReference>
<keyword evidence="1" id="KW-0808">Transferase</keyword>
<evidence type="ECO:0000256" key="1">
    <source>
        <dbReference type="ARBA" id="ARBA00022679"/>
    </source>
</evidence>
<dbReference type="AlphaFoldDB" id="A0ABD3QIH4"/>
<dbReference type="InterPro" id="IPR037359">
    <property type="entry name" value="NST/OST"/>
</dbReference>
<dbReference type="EMBL" id="JABMIG020000040">
    <property type="protein sequence ID" value="KAL3799311.1"/>
    <property type="molecule type" value="Genomic_DNA"/>
</dbReference>
<dbReference type="InterPro" id="IPR000863">
    <property type="entry name" value="Sulfotransferase_dom"/>
</dbReference>
<feature type="compositionally biased region" description="Basic and acidic residues" evidence="4">
    <location>
        <begin position="603"/>
        <end position="616"/>
    </location>
</feature>
<dbReference type="InterPro" id="IPR027417">
    <property type="entry name" value="P-loop_NTPase"/>
</dbReference>
<proteinExistence type="predicted"/>
<dbReference type="GO" id="GO:0016740">
    <property type="term" value="F:transferase activity"/>
    <property type="evidence" value="ECO:0007669"/>
    <property type="project" value="UniProtKB-KW"/>
</dbReference>
<feature type="region of interest" description="Disordered" evidence="4">
    <location>
        <begin position="594"/>
        <end position="616"/>
    </location>
</feature>
<sequence length="616" mass="71452">MPIGSMELPNVLLIEAGTSVVSSWLFRAGACRPRVFENEPPHRASQVQFFDQDHRFNQGIDFYSKRYEHCRASGAADIMLDATPDTLIFPQRVFDIYSQDSAGGALARLKLIFVLREPVEREFSRYHTKAADYRRSTDKRNGWFSDVVDEDGSLMTFDQYTLRVLRVNIKKKLGLYGSGFYAMHLKAWAGLFNRKRQILVLNYDEIRNDPSKVRWRIETFLGKKLDGGTLSASDAIESIPQRVLRIIEPLFRKPNEELYDFLRDVQGPLMEQRPFPKFLQRTIPKNHTGLLLPNVLLIGAQKAGTTAVSWFARCVWDCSCVIVYFFCLHCCGSYDQYLQVAQWMFSNGVCNPKSFDGEPSFYEKEVQFFDNEQRYKQGIDFYAKRFDHCGDEGLDEFILDATPNTIEFPQRVHNIYSQPAAADLKKKLKLILILREPIERELSAYNHKVFDYKEAQANGKIGWVNGTWYRDVVHKHDGSVKTFTEYCEFIKGYMLKGAKSYTVYRYVEHLKAWSSLFDRSQLLVLSYDELRKDPAKVQWRIEHHLGTKFYGTLAKLNESGGHAKVKEIPESAIQVLDPLIRHLNEELYEFLRNNPGPTMEQRPFPRFDGRSSEIIK</sequence>
<evidence type="ECO:0000313" key="7">
    <source>
        <dbReference type="Proteomes" id="UP001516023"/>
    </source>
</evidence>
<evidence type="ECO:0000259" key="5">
    <source>
        <dbReference type="Pfam" id="PF00685"/>
    </source>
</evidence>
<evidence type="ECO:0000256" key="3">
    <source>
        <dbReference type="PIRSR" id="PIRSR637359-2"/>
    </source>
</evidence>
<accession>A0ABD3QIH4</accession>
<evidence type="ECO:0000256" key="4">
    <source>
        <dbReference type="SAM" id="MobiDB-lite"/>
    </source>
</evidence>
<name>A0ABD3QIH4_9STRA</name>
<keyword evidence="2" id="KW-0325">Glycoprotein</keyword>
<evidence type="ECO:0000256" key="2">
    <source>
        <dbReference type="ARBA" id="ARBA00023180"/>
    </source>
</evidence>
<feature type="binding site" evidence="3">
    <location>
        <position position="443"/>
    </location>
    <ligand>
        <name>3'-phosphoadenylyl sulfate</name>
        <dbReference type="ChEBI" id="CHEBI:58339"/>
    </ligand>
</feature>
<feature type="binding site" evidence="3">
    <location>
        <position position="435"/>
    </location>
    <ligand>
        <name>3'-phosphoadenylyl sulfate</name>
        <dbReference type="ChEBI" id="CHEBI:58339"/>
    </ligand>
</feature>
<feature type="domain" description="Sulfotransferase" evidence="5">
    <location>
        <begin position="293"/>
        <end position="549"/>
    </location>
</feature>
<comment type="caution">
    <text evidence="6">The sequence shown here is derived from an EMBL/GenBank/DDBJ whole genome shotgun (WGS) entry which is preliminary data.</text>
</comment>
<dbReference type="Gene3D" id="3.40.50.300">
    <property type="entry name" value="P-loop containing nucleotide triphosphate hydrolases"/>
    <property type="match status" value="2"/>
</dbReference>
<keyword evidence="7" id="KW-1185">Reference proteome</keyword>
<dbReference type="PANTHER" id="PTHR10605">
    <property type="entry name" value="HEPARAN SULFATE SULFOTRANSFERASE"/>
    <property type="match status" value="1"/>
</dbReference>
<evidence type="ECO:0000313" key="6">
    <source>
        <dbReference type="EMBL" id="KAL3799311.1"/>
    </source>
</evidence>
<gene>
    <name evidence="6" type="ORF">HJC23_013036</name>
</gene>